<organism evidence="7 8">
    <name type="scientific">Aureobasidium subglaciale (strain EXF-2481)</name>
    <name type="common">Aureobasidium pullulans var. subglaciale</name>
    <dbReference type="NCBI Taxonomy" id="1043005"/>
    <lineage>
        <taxon>Eukaryota</taxon>
        <taxon>Fungi</taxon>
        <taxon>Dikarya</taxon>
        <taxon>Ascomycota</taxon>
        <taxon>Pezizomycotina</taxon>
        <taxon>Dothideomycetes</taxon>
        <taxon>Dothideomycetidae</taxon>
        <taxon>Dothideales</taxon>
        <taxon>Saccotheciaceae</taxon>
        <taxon>Aureobasidium</taxon>
    </lineage>
</organism>
<dbReference type="Proteomes" id="UP000030641">
    <property type="component" value="Unassembled WGS sequence"/>
</dbReference>
<dbReference type="InterPro" id="IPR050121">
    <property type="entry name" value="Cytochrome_P450_monoxygenase"/>
</dbReference>
<evidence type="ECO:0000256" key="5">
    <source>
        <dbReference type="PIRSR" id="PIRSR602401-1"/>
    </source>
</evidence>
<dbReference type="GO" id="GO:0020037">
    <property type="term" value="F:heme binding"/>
    <property type="evidence" value="ECO:0007669"/>
    <property type="project" value="InterPro"/>
</dbReference>
<gene>
    <name evidence="7" type="ORF">AUEXF2481DRAFT_71700</name>
</gene>
<keyword evidence="6" id="KW-0560">Oxidoreductase</keyword>
<dbReference type="GO" id="GO:0004497">
    <property type="term" value="F:monooxygenase activity"/>
    <property type="evidence" value="ECO:0007669"/>
    <property type="project" value="UniProtKB-KW"/>
</dbReference>
<evidence type="ECO:0000256" key="1">
    <source>
        <dbReference type="ARBA" id="ARBA00001971"/>
    </source>
</evidence>
<sequence>MGYIFLVACAAVALWIAHGAYKIFVYAYLSPYRDLPTPDQGAIWKRLLIEPDTSDFLRWANEVPNDGLIRYFGILNDERLHVTNTQGLAQLLQKDAYLYTKPSAQGQLIRVLAGDNLVVDEGENHKISDTRLQPAFSPARKPHWYQLFSSAALDLVQAIDHQNTSLSSPTTDTTPFNLSRVLSQMGLDTIGKDCVGADFDSLKSPKDKNTLGYLKLFNTSADANLLEVIMHLFPFWLLEALPIKALQYARNMTGQVRETVQEKAAENMAAHDHGQEKEDLDDKNMVDCMRRDLLSPAQVVNNALTMVTAGHEEIGTALTWVVYFLIHHPEVQTRLRNEITSAPGDSSDWKEQGFVEDDFNKIPYLRAVINESLRLRPNVPVIWRESTSPTTLLETSIPRPGAVITASTWAMNRNVDEWGVDATGFNPDRWLDDANGGAKSAFSFMTFGQGPRKCIGELYARTQMECVLAGLVDSFVLSSAHKLEDIVTSQGMITVKVWQGLRILARPVERTV</sequence>
<feature type="binding site" description="axial binding residue" evidence="5">
    <location>
        <position position="454"/>
    </location>
    <ligand>
        <name>heme</name>
        <dbReference type="ChEBI" id="CHEBI:30413"/>
    </ligand>
    <ligandPart>
        <name>Fe</name>
        <dbReference type="ChEBI" id="CHEBI:18248"/>
    </ligandPart>
</feature>
<dbReference type="InterPro" id="IPR002401">
    <property type="entry name" value="Cyt_P450_E_grp-I"/>
</dbReference>
<evidence type="ECO:0000256" key="2">
    <source>
        <dbReference type="ARBA" id="ARBA00010617"/>
    </source>
</evidence>
<dbReference type="HOGENOM" id="CLU_001570_5_11_1"/>
<evidence type="ECO:0000256" key="4">
    <source>
        <dbReference type="ARBA" id="ARBA00023004"/>
    </source>
</evidence>
<dbReference type="Gene3D" id="1.10.630.10">
    <property type="entry name" value="Cytochrome P450"/>
    <property type="match status" value="1"/>
</dbReference>
<evidence type="ECO:0000313" key="8">
    <source>
        <dbReference type="Proteomes" id="UP000030641"/>
    </source>
</evidence>
<dbReference type="RefSeq" id="XP_013338728.1">
    <property type="nucleotide sequence ID" value="XM_013483274.1"/>
</dbReference>
<dbReference type="GeneID" id="25371084"/>
<evidence type="ECO:0000256" key="3">
    <source>
        <dbReference type="ARBA" id="ARBA00022723"/>
    </source>
</evidence>
<dbReference type="InParanoid" id="A0A074YTR5"/>
<dbReference type="PANTHER" id="PTHR24305:SF166">
    <property type="entry name" value="CYTOCHROME P450 12A4, MITOCHONDRIAL-RELATED"/>
    <property type="match status" value="1"/>
</dbReference>
<dbReference type="PANTHER" id="PTHR24305">
    <property type="entry name" value="CYTOCHROME P450"/>
    <property type="match status" value="1"/>
</dbReference>
<name>A0A074YTR5_AURSE</name>
<dbReference type="OrthoDB" id="1470350at2759"/>
<protein>
    <recommendedName>
        <fullName evidence="9">Cytochrome P450</fullName>
    </recommendedName>
</protein>
<keyword evidence="5 6" id="KW-0349">Heme</keyword>
<dbReference type="PRINTS" id="PR00385">
    <property type="entry name" value="P450"/>
</dbReference>
<dbReference type="PRINTS" id="PR00463">
    <property type="entry name" value="EP450I"/>
</dbReference>
<dbReference type="STRING" id="1043005.A0A074YTR5"/>
<reference evidence="7 8" key="1">
    <citation type="journal article" date="2014" name="BMC Genomics">
        <title>Genome sequencing of four Aureobasidium pullulans varieties: biotechnological potential, stress tolerance, and description of new species.</title>
        <authorList>
            <person name="Gostin Ar C."/>
            <person name="Ohm R.A."/>
            <person name="Kogej T."/>
            <person name="Sonjak S."/>
            <person name="Turk M."/>
            <person name="Zajc J."/>
            <person name="Zalar P."/>
            <person name="Grube M."/>
            <person name="Sun H."/>
            <person name="Han J."/>
            <person name="Sharma A."/>
            <person name="Chiniquy J."/>
            <person name="Ngan C.Y."/>
            <person name="Lipzen A."/>
            <person name="Barry K."/>
            <person name="Grigoriev I.V."/>
            <person name="Gunde-Cimerman N."/>
        </authorList>
    </citation>
    <scope>NUCLEOTIDE SEQUENCE [LARGE SCALE GENOMIC DNA]</scope>
    <source>
        <strain evidence="7 8">EXF-2481</strain>
    </source>
</reference>
<comment type="cofactor">
    <cofactor evidence="1 5">
        <name>heme</name>
        <dbReference type="ChEBI" id="CHEBI:30413"/>
    </cofactor>
</comment>
<proteinExistence type="inferred from homology"/>
<keyword evidence="3 5" id="KW-0479">Metal-binding</keyword>
<dbReference type="InterPro" id="IPR001128">
    <property type="entry name" value="Cyt_P450"/>
</dbReference>
<keyword evidence="4 5" id="KW-0408">Iron</keyword>
<comment type="similarity">
    <text evidence="2 6">Belongs to the cytochrome P450 family.</text>
</comment>
<evidence type="ECO:0000313" key="7">
    <source>
        <dbReference type="EMBL" id="KEQ90231.1"/>
    </source>
</evidence>
<dbReference type="AlphaFoldDB" id="A0A074YTR5"/>
<evidence type="ECO:0000256" key="6">
    <source>
        <dbReference type="RuleBase" id="RU000461"/>
    </source>
</evidence>
<evidence type="ECO:0008006" key="9">
    <source>
        <dbReference type="Google" id="ProtNLM"/>
    </source>
</evidence>
<accession>A0A074YTR5</accession>
<keyword evidence="6" id="KW-0503">Monooxygenase</keyword>
<dbReference type="GO" id="GO:0016705">
    <property type="term" value="F:oxidoreductase activity, acting on paired donors, with incorporation or reduction of molecular oxygen"/>
    <property type="evidence" value="ECO:0007669"/>
    <property type="project" value="InterPro"/>
</dbReference>
<dbReference type="EMBL" id="KL584796">
    <property type="protein sequence ID" value="KEQ90231.1"/>
    <property type="molecule type" value="Genomic_DNA"/>
</dbReference>
<dbReference type="InterPro" id="IPR036396">
    <property type="entry name" value="Cyt_P450_sf"/>
</dbReference>
<dbReference type="OMA" id="FFGSRWN"/>
<dbReference type="Pfam" id="PF00067">
    <property type="entry name" value="p450"/>
    <property type="match status" value="1"/>
</dbReference>
<dbReference type="GO" id="GO:0005506">
    <property type="term" value="F:iron ion binding"/>
    <property type="evidence" value="ECO:0007669"/>
    <property type="project" value="InterPro"/>
</dbReference>
<dbReference type="InterPro" id="IPR017972">
    <property type="entry name" value="Cyt_P450_CS"/>
</dbReference>
<dbReference type="SUPFAM" id="SSF48264">
    <property type="entry name" value="Cytochrome P450"/>
    <property type="match status" value="1"/>
</dbReference>
<dbReference type="FunCoup" id="A0A074YTR5">
    <property type="interactions" value="1479"/>
</dbReference>
<dbReference type="PROSITE" id="PS00086">
    <property type="entry name" value="CYTOCHROME_P450"/>
    <property type="match status" value="1"/>
</dbReference>
<keyword evidence="8" id="KW-1185">Reference proteome</keyword>